<dbReference type="PANTHER" id="PTHR42944:SF1">
    <property type="entry name" value="ADENINE DNA GLYCOSYLASE"/>
    <property type="match status" value="1"/>
</dbReference>
<evidence type="ECO:0000256" key="12">
    <source>
        <dbReference type="ARBA" id="ARBA00023204"/>
    </source>
</evidence>
<comment type="cofactor">
    <cofactor evidence="2">
        <name>[4Fe-4S] cluster</name>
        <dbReference type="ChEBI" id="CHEBI:49883"/>
    </cofactor>
</comment>
<comment type="catalytic activity">
    <reaction evidence="1">
        <text>Hydrolyzes free adenine bases from 7,8-dihydro-8-oxoguanine:adenine mismatched double-stranded DNA, leaving an apurinic site.</text>
        <dbReference type="EC" id="3.2.2.31"/>
    </reaction>
</comment>
<dbReference type="PANTHER" id="PTHR42944">
    <property type="entry name" value="ADENINE DNA GLYCOSYLASE"/>
    <property type="match status" value="1"/>
</dbReference>
<dbReference type="GO" id="GO:0032357">
    <property type="term" value="F:oxidized purine DNA binding"/>
    <property type="evidence" value="ECO:0007669"/>
    <property type="project" value="TreeGrafter"/>
</dbReference>
<evidence type="ECO:0000256" key="8">
    <source>
        <dbReference type="ARBA" id="ARBA00022763"/>
    </source>
</evidence>
<proteinExistence type="inferred from homology"/>
<evidence type="ECO:0000256" key="13">
    <source>
        <dbReference type="ARBA" id="ARBA00023295"/>
    </source>
</evidence>
<dbReference type="PROSITE" id="PS00764">
    <property type="entry name" value="ENDONUCLEASE_III_1"/>
    <property type="match status" value="1"/>
</dbReference>
<dbReference type="InterPro" id="IPR029119">
    <property type="entry name" value="MutY_C"/>
</dbReference>
<dbReference type="InterPro" id="IPR044298">
    <property type="entry name" value="MIG/MutY"/>
</dbReference>
<dbReference type="CDD" id="cd03431">
    <property type="entry name" value="NUDIX_DNA_Glycosylase_C-MutY"/>
    <property type="match status" value="1"/>
</dbReference>
<keyword evidence="6" id="KW-0004">4Fe-4S</keyword>
<evidence type="ECO:0000256" key="4">
    <source>
        <dbReference type="ARBA" id="ARBA00012045"/>
    </source>
</evidence>
<keyword evidence="8" id="KW-0227">DNA damage</keyword>
<evidence type="ECO:0000256" key="3">
    <source>
        <dbReference type="ARBA" id="ARBA00008343"/>
    </source>
</evidence>
<dbReference type="SMART" id="SM00478">
    <property type="entry name" value="ENDO3c"/>
    <property type="match status" value="1"/>
</dbReference>
<dbReference type="SMART" id="SM00525">
    <property type="entry name" value="FES"/>
    <property type="match status" value="1"/>
</dbReference>
<dbReference type="CDD" id="cd00056">
    <property type="entry name" value="ENDO3c"/>
    <property type="match status" value="1"/>
</dbReference>
<accession>A0A382ID99</accession>
<dbReference type="NCBIfam" id="TIGR01084">
    <property type="entry name" value="mutY"/>
    <property type="match status" value="1"/>
</dbReference>
<feature type="domain" description="HhH-GPD" evidence="14">
    <location>
        <begin position="37"/>
        <end position="188"/>
    </location>
</feature>
<dbReference type="Pfam" id="PF00730">
    <property type="entry name" value="HhH-GPD"/>
    <property type="match status" value="1"/>
</dbReference>
<evidence type="ECO:0000256" key="9">
    <source>
        <dbReference type="ARBA" id="ARBA00022801"/>
    </source>
</evidence>
<dbReference type="SUPFAM" id="SSF55811">
    <property type="entry name" value="Nudix"/>
    <property type="match status" value="1"/>
</dbReference>
<dbReference type="GO" id="GO:0051539">
    <property type="term" value="F:4 iron, 4 sulfur cluster binding"/>
    <property type="evidence" value="ECO:0007669"/>
    <property type="project" value="UniProtKB-KW"/>
</dbReference>
<keyword evidence="13" id="KW-0326">Glycosidase</keyword>
<feature type="non-terminal residue" evidence="15">
    <location>
        <position position="1"/>
    </location>
</feature>
<evidence type="ECO:0000256" key="7">
    <source>
        <dbReference type="ARBA" id="ARBA00022723"/>
    </source>
</evidence>
<dbReference type="InterPro" id="IPR015797">
    <property type="entry name" value="NUDIX_hydrolase-like_dom_sf"/>
</dbReference>
<evidence type="ECO:0000259" key="14">
    <source>
        <dbReference type="SMART" id="SM00478"/>
    </source>
</evidence>
<dbReference type="InterPro" id="IPR005760">
    <property type="entry name" value="A/G_AdeGlyc_MutY"/>
</dbReference>
<name>A0A382ID99_9ZZZZ</name>
<evidence type="ECO:0000256" key="5">
    <source>
        <dbReference type="ARBA" id="ARBA00022023"/>
    </source>
</evidence>
<evidence type="ECO:0000256" key="6">
    <source>
        <dbReference type="ARBA" id="ARBA00022485"/>
    </source>
</evidence>
<dbReference type="SUPFAM" id="SSF48150">
    <property type="entry name" value="DNA-glycosylase"/>
    <property type="match status" value="1"/>
</dbReference>
<evidence type="ECO:0000256" key="10">
    <source>
        <dbReference type="ARBA" id="ARBA00023004"/>
    </source>
</evidence>
<dbReference type="GO" id="GO:0006298">
    <property type="term" value="P:mismatch repair"/>
    <property type="evidence" value="ECO:0007669"/>
    <property type="project" value="TreeGrafter"/>
</dbReference>
<protein>
    <recommendedName>
        <fullName evidence="5">Adenine DNA glycosylase</fullName>
        <ecNumber evidence="4">3.2.2.31</ecNumber>
    </recommendedName>
</protein>
<dbReference type="GO" id="GO:0034039">
    <property type="term" value="F:8-oxo-7,8-dihydroguanine DNA N-glycosylase activity"/>
    <property type="evidence" value="ECO:0007669"/>
    <property type="project" value="TreeGrafter"/>
</dbReference>
<dbReference type="AlphaFoldDB" id="A0A382ID99"/>
<keyword evidence="11" id="KW-0411">Iron-sulfur</keyword>
<dbReference type="FunFam" id="1.10.1670.10:FF:000002">
    <property type="entry name" value="Adenine DNA glycosylase"/>
    <property type="match status" value="1"/>
</dbReference>
<reference evidence="15" key="1">
    <citation type="submission" date="2018-05" db="EMBL/GenBank/DDBJ databases">
        <authorList>
            <person name="Lanie J.A."/>
            <person name="Ng W.-L."/>
            <person name="Kazmierczak K.M."/>
            <person name="Andrzejewski T.M."/>
            <person name="Davidsen T.M."/>
            <person name="Wayne K.J."/>
            <person name="Tettelin H."/>
            <person name="Glass J.I."/>
            <person name="Rusch D."/>
            <person name="Podicherti R."/>
            <person name="Tsui H.-C.T."/>
            <person name="Winkler M.E."/>
        </authorList>
    </citation>
    <scope>NUCLEOTIDE SEQUENCE</scope>
</reference>
<dbReference type="EMBL" id="UINC01066199">
    <property type="protein sequence ID" value="SVB96651.1"/>
    <property type="molecule type" value="Genomic_DNA"/>
</dbReference>
<dbReference type="EC" id="3.2.2.31" evidence="4"/>
<keyword evidence="9" id="KW-0378">Hydrolase</keyword>
<keyword evidence="7" id="KW-0479">Metal-binding</keyword>
<dbReference type="InterPro" id="IPR003651">
    <property type="entry name" value="Endonuclease3_FeS-loop_motif"/>
</dbReference>
<dbReference type="FunFam" id="1.10.340.30:FF:000002">
    <property type="entry name" value="Adenine DNA glycosylase"/>
    <property type="match status" value="1"/>
</dbReference>
<dbReference type="GO" id="GO:0035485">
    <property type="term" value="F:adenine/guanine mispair binding"/>
    <property type="evidence" value="ECO:0007669"/>
    <property type="project" value="TreeGrafter"/>
</dbReference>
<dbReference type="Gene3D" id="1.10.340.30">
    <property type="entry name" value="Hypothetical protein, domain 2"/>
    <property type="match status" value="1"/>
</dbReference>
<dbReference type="InterPro" id="IPR011257">
    <property type="entry name" value="DNA_glycosylase"/>
</dbReference>
<dbReference type="GO" id="GO:0006284">
    <property type="term" value="P:base-excision repair"/>
    <property type="evidence" value="ECO:0007669"/>
    <property type="project" value="InterPro"/>
</dbReference>
<feature type="non-terminal residue" evidence="15">
    <location>
        <position position="309"/>
    </location>
</feature>
<sequence>VQDFAVRLLTWFDQHGRKGLPWQQNITPYRVWISEIMLQQTQVATVIPYYESFMRRFPTIDELANACQDDVLHQWTGLGYYARARNLHATARSVMQNYNGEMPLTPEMLEVLPGIGRSTAAAIVAICTGQSVAILDGNVKRVLARVFAIEGWPGKSQTLKQLWQKAEQFTPSGRVADYTQAIMDLGAIVCTRSSPKCHECPFERHCQANLMQTIDRYPGRKPKRNIPTRNVRMLIIESVEGILLQQRPQTGIWGGLWSFPELSGRNPGPYVENLGYTISKLAPLPPLRHTFTHYQLEIEPLHVFVEAGN</sequence>
<evidence type="ECO:0000256" key="11">
    <source>
        <dbReference type="ARBA" id="ARBA00023014"/>
    </source>
</evidence>
<dbReference type="Gene3D" id="1.10.1670.10">
    <property type="entry name" value="Helix-hairpin-Helix base-excision DNA repair enzymes (C-terminal)"/>
    <property type="match status" value="1"/>
</dbReference>
<dbReference type="InterPro" id="IPR004035">
    <property type="entry name" value="Endouclease-III_FeS-bd_BS"/>
</dbReference>
<dbReference type="InterPro" id="IPR023170">
    <property type="entry name" value="HhH_base_excis_C"/>
</dbReference>
<dbReference type="GO" id="GO:0000701">
    <property type="term" value="F:purine-specific mismatch base pair DNA N-glycosylase activity"/>
    <property type="evidence" value="ECO:0007669"/>
    <property type="project" value="UniProtKB-EC"/>
</dbReference>
<evidence type="ECO:0000256" key="2">
    <source>
        <dbReference type="ARBA" id="ARBA00001966"/>
    </source>
</evidence>
<evidence type="ECO:0000313" key="15">
    <source>
        <dbReference type="EMBL" id="SVB96651.1"/>
    </source>
</evidence>
<gene>
    <name evidence="15" type="ORF">METZ01_LOCUS249505</name>
</gene>
<dbReference type="Pfam" id="PF14815">
    <property type="entry name" value="NUDIX_4"/>
    <property type="match status" value="1"/>
</dbReference>
<dbReference type="Gene3D" id="3.90.79.10">
    <property type="entry name" value="Nucleoside Triphosphate Pyrophosphohydrolase"/>
    <property type="match status" value="1"/>
</dbReference>
<dbReference type="GO" id="GO:0046872">
    <property type="term" value="F:metal ion binding"/>
    <property type="evidence" value="ECO:0007669"/>
    <property type="project" value="UniProtKB-KW"/>
</dbReference>
<dbReference type="InterPro" id="IPR003265">
    <property type="entry name" value="HhH-GPD_domain"/>
</dbReference>
<comment type="similarity">
    <text evidence="3">Belongs to the Nth/MutY family.</text>
</comment>
<evidence type="ECO:0000256" key="1">
    <source>
        <dbReference type="ARBA" id="ARBA00000843"/>
    </source>
</evidence>
<organism evidence="15">
    <name type="scientific">marine metagenome</name>
    <dbReference type="NCBI Taxonomy" id="408172"/>
    <lineage>
        <taxon>unclassified sequences</taxon>
        <taxon>metagenomes</taxon>
        <taxon>ecological metagenomes</taxon>
    </lineage>
</organism>
<keyword evidence="10" id="KW-0408">Iron</keyword>
<keyword evidence="12" id="KW-0234">DNA repair</keyword>